<keyword evidence="2" id="KW-1185">Reference proteome</keyword>
<evidence type="ECO:0000313" key="2">
    <source>
        <dbReference type="Proteomes" id="UP000319576"/>
    </source>
</evidence>
<organism evidence="1 2">
    <name type="scientific">Urbifossiella limnaea</name>
    <dbReference type="NCBI Taxonomy" id="2528023"/>
    <lineage>
        <taxon>Bacteria</taxon>
        <taxon>Pseudomonadati</taxon>
        <taxon>Planctomycetota</taxon>
        <taxon>Planctomycetia</taxon>
        <taxon>Gemmatales</taxon>
        <taxon>Gemmataceae</taxon>
        <taxon>Urbifossiella</taxon>
    </lineage>
</organism>
<evidence type="ECO:0008006" key="3">
    <source>
        <dbReference type="Google" id="ProtNLM"/>
    </source>
</evidence>
<proteinExistence type="predicted"/>
<dbReference type="Pfam" id="PF13565">
    <property type="entry name" value="HTH_32"/>
    <property type="match status" value="1"/>
</dbReference>
<dbReference type="EMBL" id="CP036273">
    <property type="protein sequence ID" value="QDU20740.1"/>
    <property type="molecule type" value="Genomic_DNA"/>
</dbReference>
<dbReference type="KEGG" id="uli:ETAA1_26990"/>
<reference evidence="1 2" key="1">
    <citation type="submission" date="2019-02" db="EMBL/GenBank/DDBJ databases">
        <title>Deep-cultivation of Planctomycetes and their phenomic and genomic characterization uncovers novel biology.</title>
        <authorList>
            <person name="Wiegand S."/>
            <person name="Jogler M."/>
            <person name="Boedeker C."/>
            <person name="Pinto D."/>
            <person name="Vollmers J."/>
            <person name="Rivas-Marin E."/>
            <person name="Kohn T."/>
            <person name="Peeters S.H."/>
            <person name="Heuer A."/>
            <person name="Rast P."/>
            <person name="Oberbeckmann S."/>
            <person name="Bunk B."/>
            <person name="Jeske O."/>
            <person name="Meyerdierks A."/>
            <person name="Storesund J.E."/>
            <person name="Kallscheuer N."/>
            <person name="Luecker S."/>
            <person name="Lage O.M."/>
            <person name="Pohl T."/>
            <person name="Merkel B.J."/>
            <person name="Hornburger P."/>
            <person name="Mueller R.-W."/>
            <person name="Bruemmer F."/>
            <person name="Labrenz M."/>
            <person name="Spormann A.M."/>
            <person name="Op den Camp H."/>
            <person name="Overmann J."/>
            <person name="Amann R."/>
            <person name="Jetten M.S.M."/>
            <person name="Mascher T."/>
            <person name="Medema M.H."/>
            <person name="Devos D.P."/>
            <person name="Kaster A.-K."/>
            <person name="Ovreas L."/>
            <person name="Rohde M."/>
            <person name="Galperin M.Y."/>
            <person name="Jogler C."/>
        </authorList>
    </citation>
    <scope>NUCLEOTIDE SEQUENCE [LARGE SCALE GENOMIC DNA]</scope>
    <source>
        <strain evidence="1 2">ETA_A1</strain>
    </source>
</reference>
<gene>
    <name evidence="1" type="ORF">ETAA1_26990</name>
</gene>
<evidence type="ECO:0000313" key="1">
    <source>
        <dbReference type="EMBL" id="QDU20740.1"/>
    </source>
</evidence>
<dbReference type="SUPFAM" id="SSF46689">
    <property type="entry name" value="Homeodomain-like"/>
    <property type="match status" value="1"/>
</dbReference>
<protein>
    <recommendedName>
        <fullName evidence="3">Helix-turn-helix domain-containing protein</fullName>
    </recommendedName>
</protein>
<accession>A0A517XT86</accession>
<dbReference type="InterPro" id="IPR009057">
    <property type="entry name" value="Homeodomain-like_sf"/>
</dbReference>
<dbReference type="Proteomes" id="UP000319576">
    <property type="component" value="Chromosome"/>
</dbReference>
<name>A0A517XT86_9BACT</name>
<dbReference type="AlphaFoldDB" id="A0A517XT86"/>
<sequence>MKKYVVTLTADERVELTGLLAAGRTAAQKVAHARILLKADAADGGPGWTDDRIAEAVEVSTDTVGRVRQRFVESGVAAALTRKAQAKPSRERVLDGAAEARLITLACSPPPDERTRWTLRMLADKLVELEVVPAVSAETVRRVMKKTW</sequence>